<protein>
    <recommendedName>
        <fullName evidence="7">MARVEL domain-containing protein</fullName>
    </recommendedName>
</protein>
<dbReference type="VEuPathDB" id="VectorBase:PHUM000410"/>
<dbReference type="InParanoid" id="E0V8W3"/>
<dbReference type="Proteomes" id="UP000009046">
    <property type="component" value="Unassembled WGS sequence"/>
</dbReference>
<feature type="transmembrane region" description="Helical" evidence="6">
    <location>
        <begin position="60"/>
        <end position="83"/>
    </location>
</feature>
<reference evidence="8" key="1">
    <citation type="submission" date="2007-04" db="EMBL/GenBank/DDBJ databases">
        <title>Annotation of Pediculus humanus corporis strain USDA.</title>
        <authorList>
            <person name="Kirkness E."/>
            <person name="Hannick L."/>
            <person name="Hass B."/>
            <person name="Bruggner R."/>
            <person name="Lawson D."/>
            <person name="Bidwell S."/>
            <person name="Joardar V."/>
            <person name="Caler E."/>
            <person name="Walenz B."/>
            <person name="Inman J."/>
            <person name="Schobel S."/>
            <person name="Galinsky K."/>
            <person name="Amedeo P."/>
            <person name="Strausberg R."/>
        </authorList>
    </citation>
    <scope>NUCLEOTIDE SEQUENCE</scope>
    <source>
        <strain evidence="8">USDA</strain>
    </source>
</reference>
<dbReference type="GeneID" id="8233295"/>
<dbReference type="InterPro" id="IPR008253">
    <property type="entry name" value="Marvel"/>
</dbReference>
<feature type="transmembrane region" description="Helical" evidence="6">
    <location>
        <begin position="142"/>
        <end position="161"/>
    </location>
</feature>
<dbReference type="CTD" id="8233295"/>
<keyword evidence="3 6" id="KW-1133">Transmembrane helix</keyword>
<evidence type="ECO:0000256" key="2">
    <source>
        <dbReference type="ARBA" id="ARBA00022692"/>
    </source>
</evidence>
<gene>
    <name evidence="9" type="primary">8233295</name>
    <name evidence="8" type="ORF">Phum_PHUM000410</name>
</gene>
<name>E0V8W3_PEDHC</name>
<accession>E0V8W3</accession>
<reference evidence="8" key="2">
    <citation type="submission" date="2007-04" db="EMBL/GenBank/DDBJ databases">
        <title>The genome of the human body louse.</title>
        <authorList>
            <consortium name="The Human Body Louse Genome Consortium"/>
            <person name="Kirkness E."/>
            <person name="Walenz B."/>
            <person name="Hass B."/>
            <person name="Bruggner R."/>
            <person name="Strausberg R."/>
        </authorList>
    </citation>
    <scope>NUCLEOTIDE SEQUENCE</scope>
    <source>
        <strain evidence="8">USDA</strain>
    </source>
</reference>
<dbReference type="EnsemblMetazoa" id="PHUM000410-RA">
    <property type="protein sequence ID" value="PHUM000410-PA"/>
    <property type="gene ID" value="PHUM000410"/>
</dbReference>
<evidence type="ECO:0000313" key="8">
    <source>
        <dbReference type="EMBL" id="EEB09819.1"/>
    </source>
</evidence>
<dbReference type="HOGENOM" id="CLU_119831_0_0_1"/>
<dbReference type="GO" id="GO:0016020">
    <property type="term" value="C:membrane"/>
    <property type="evidence" value="ECO:0007669"/>
    <property type="project" value="UniProtKB-SubCell"/>
</dbReference>
<feature type="transmembrane region" description="Helical" evidence="6">
    <location>
        <begin position="29"/>
        <end position="48"/>
    </location>
</feature>
<evidence type="ECO:0000256" key="5">
    <source>
        <dbReference type="PROSITE-ProRule" id="PRU00581"/>
    </source>
</evidence>
<sequence>MSPQNPCGCCLFKCCSCVNFNILKTKEGIIKLFEIILGLICQNLLIHYSLTYSMTLGSSYYSFLTTISAGILTSTVLLLCYLLSNKSYQLLRQSLFETLFNGIVSFMYLSSSSYFAFALYTFLYPLYKITSVFQAFPTMSSIYIIGFIVGIVHGYDSWLVYKKIQ</sequence>
<dbReference type="EMBL" id="DS234986">
    <property type="protein sequence ID" value="EEB09819.1"/>
    <property type="molecule type" value="Genomic_DNA"/>
</dbReference>
<feature type="transmembrane region" description="Helical" evidence="6">
    <location>
        <begin position="95"/>
        <end position="122"/>
    </location>
</feature>
<evidence type="ECO:0000256" key="4">
    <source>
        <dbReference type="ARBA" id="ARBA00023136"/>
    </source>
</evidence>
<reference evidence="9" key="3">
    <citation type="submission" date="2020-05" db="UniProtKB">
        <authorList>
            <consortium name="EnsemblMetazoa"/>
        </authorList>
    </citation>
    <scope>IDENTIFICATION</scope>
    <source>
        <strain evidence="9">USDA</strain>
    </source>
</reference>
<keyword evidence="4 5" id="KW-0472">Membrane</keyword>
<dbReference type="eggNOG" id="ENOG502S24W">
    <property type="taxonomic scope" value="Eukaryota"/>
</dbReference>
<evidence type="ECO:0000256" key="6">
    <source>
        <dbReference type="SAM" id="Phobius"/>
    </source>
</evidence>
<organism>
    <name type="scientific">Pediculus humanus subsp. corporis</name>
    <name type="common">Body louse</name>
    <dbReference type="NCBI Taxonomy" id="121224"/>
    <lineage>
        <taxon>Eukaryota</taxon>
        <taxon>Metazoa</taxon>
        <taxon>Ecdysozoa</taxon>
        <taxon>Arthropoda</taxon>
        <taxon>Hexapoda</taxon>
        <taxon>Insecta</taxon>
        <taxon>Pterygota</taxon>
        <taxon>Neoptera</taxon>
        <taxon>Paraneoptera</taxon>
        <taxon>Psocodea</taxon>
        <taxon>Troctomorpha</taxon>
        <taxon>Phthiraptera</taxon>
        <taxon>Anoplura</taxon>
        <taxon>Pediculidae</taxon>
        <taxon>Pediculus</taxon>
    </lineage>
</organism>
<dbReference type="PROSITE" id="PS51225">
    <property type="entry name" value="MARVEL"/>
    <property type="match status" value="1"/>
</dbReference>
<evidence type="ECO:0000259" key="7">
    <source>
        <dbReference type="PROSITE" id="PS51225"/>
    </source>
</evidence>
<evidence type="ECO:0000256" key="1">
    <source>
        <dbReference type="ARBA" id="ARBA00004141"/>
    </source>
</evidence>
<feature type="domain" description="MARVEL" evidence="7">
    <location>
        <begin position="22"/>
        <end position="165"/>
    </location>
</feature>
<comment type="subcellular location">
    <subcellularLocation>
        <location evidence="1">Membrane</location>
        <topology evidence="1">Multi-pass membrane protein</topology>
    </subcellularLocation>
</comment>
<proteinExistence type="predicted"/>
<evidence type="ECO:0000313" key="10">
    <source>
        <dbReference type="Proteomes" id="UP000009046"/>
    </source>
</evidence>
<keyword evidence="2 5" id="KW-0812">Transmembrane</keyword>
<evidence type="ECO:0000256" key="3">
    <source>
        <dbReference type="ARBA" id="ARBA00022989"/>
    </source>
</evidence>
<dbReference type="RefSeq" id="XP_002422557.1">
    <property type="nucleotide sequence ID" value="XM_002422512.1"/>
</dbReference>
<dbReference type="OrthoDB" id="10044855at2759"/>
<dbReference type="FunCoup" id="E0V8W3">
    <property type="interactions" value="12"/>
</dbReference>
<evidence type="ECO:0000313" key="9">
    <source>
        <dbReference type="EnsemblMetazoa" id="PHUM000410-PA"/>
    </source>
</evidence>
<keyword evidence="10" id="KW-1185">Reference proteome</keyword>
<dbReference type="KEGG" id="phu:Phum_PHUM000410"/>
<dbReference type="AlphaFoldDB" id="E0V8W3"/>
<dbReference type="OMA" id="GIKICCC"/>
<dbReference type="EMBL" id="AAZO01000008">
    <property type="status" value="NOT_ANNOTATED_CDS"/>
    <property type="molecule type" value="Genomic_DNA"/>
</dbReference>